<sequence>MLMAQQEASVLIRVIKSYQGLKPFYGGRGNQYDQEHLSLTYTHTGNSASDDLYFDIDVLDNSFVSVEVSSPDYEAFKTLLDYSSEQNTDFAVYPQSSKLEVFSGKV</sequence>
<gene>
    <name evidence="1" type="primary">Contig1445.g1581</name>
    <name evidence="1" type="ORF">STYLEM_4416</name>
</gene>
<dbReference type="EMBL" id="CCKQ01004271">
    <property type="protein sequence ID" value="CDW75426.1"/>
    <property type="molecule type" value="Genomic_DNA"/>
</dbReference>
<organism evidence="1 2">
    <name type="scientific">Stylonychia lemnae</name>
    <name type="common">Ciliate</name>
    <dbReference type="NCBI Taxonomy" id="5949"/>
    <lineage>
        <taxon>Eukaryota</taxon>
        <taxon>Sar</taxon>
        <taxon>Alveolata</taxon>
        <taxon>Ciliophora</taxon>
        <taxon>Intramacronucleata</taxon>
        <taxon>Spirotrichea</taxon>
        <taxon>Stichotrichia</taxon>
        <taxon>Sporadotrichida</taxon>
        <taxon>Oxytrichidae</taxon>
        <taxon>Stylonychinae</taxon>
        <taxon>Stylonychia</taxon>
    </lineage>
</organism>
<dbReference type="AlphaFoldDB" id="A0A077ZZR8"/>
<dbReference type="Proteomes" id="UP000039865">
    <property type="component" value="Unassembled WGS sequence"/>
</dbReference>
<name>A0A077ZZR8_STYLE</name>
<protein>
    <submittedName>
        <fullName evidence="1">Uncharacterized protein</fullName>
    </submittedName>
</protein>
<evidence type="ECO:0000313" key="2">
    <source>
        <dbReference type="Proteomes" id="UP000039865"/>
    </source>
</evidence>
<evidence type="ECO:0000313" key="1">
    <source>
        <dbReference type="EMBL" id="CDW75426.1"/>
    </source>
</evidence>
<reference evidence="1 2" key="1">
    <citation type="submission" date="2014-06" db="EMBL/GenBank/DDBJ databases">
        <authorList>
            <person name="Swart Estienne"/>
        </authorList>
    </citation>
    <scope>NUCLEOTIDE SEQUENCE [LARGE SCALE GENOMIC DNA]</scope>
    <source>
        <strain evidence="1 2">130c</strain>
    </source>
</reference>
<accession>A0A077ZZR8</accession>
<keyword evidence="2" id="KW-1185">Reference proteome</keyword>
<proteinExistence type="predicted"/>
<dbReference type="InParanoid" id="A0A077ZZR8"/>